<name>A0A8I0NWU3_9ACTN</name>
<dbReference type="AlphaFoldDB" id="A0A8I0NWU3"/>
<keyword evidence="3" id="KW-0645">Protease</keyword>
<keyword evidence="3" id="KW-0378">Hydrolase</keyword>
<sequence length="107" mass="11530">MGRRTQAERDAMTTEMVFAFCAGAVLAGAAFFGVTEFLPHVFGSLGDRWSLLGPLALTVSVVVFVAVVTIVLTRFRHATRRRRQAAGPLDARLSAQPSQPGRTNPDS</sequence>
<feature type="transmembrane region" description="Helical" evidence="2">
    <location>
        <begin position="12"/>
        <end position="32"/>
    </location>
</feature>
<organism evidence="3 4">
    <name type="scientific">Streptomyces stelliscabiei</name>
    <dbReference type="NCBI Taxonomy" id="146820"/>
    <lineage>
        <taxon>Bacteria</taxon>
        <taxon>Bacillati</taxon>
        <taxon>Actinomycetota</taxon>
        <taxon>Actinomycetes</taxon>
        <taxon>Kitasatosporales</taxon>
        <taxon>Streptomycetaceae</taxon>
        <taxon>Streptomyces</taxon>
    </lineage>
</organism>
<protein>
    <submittedName>
        <fullName evidence="3">Membrane protein implicated in regulation of membrane protease activity</fullName>
    </submittedName>
</protein>
<dbReference type="Proteomes" id="UP000629287">
    <property type="component" value="Unassembled WGS sequence"/>
</dbReference>
<keyword evidence="2" id="KW-0812">Transmembrane</keyword>
<evidence type="ECO:0000256" key="1">
    <source>
        <dbReference type="SAM" id="MobiDB-lite"/>
    </source>
</evidence>
<evidence type="ECO:0000313" key="3">
    <source>
        <dbReference type="EMBL" id="MBE1595063.1"/>
    </source>
</evidence>
<dbReference type="Pfam" id="PF19857">
    <property type="entry name" value="DUF6332"/>
    <property type="match status" value="1"/>
</dbReference>
<keyword evidence="2" id="KW-0472">Membrane</keyword>
<dbReference type="EMBL" id="JADBGF010000001">
    <property type="protein sequence ID" value="MBE1595063.1"/>
    <property type="molecule type" value="Genomic_DNA"/>
</dbReference>
<dbReference type="RefSeq" id="WP_046917117.1">
    <property type="nucleotide sequence ID" value="NZ_JADBGF010000001.1"/>
</dbReference>
<keyword evidence="4" id="KW-1185">Reference proteome</keyword>
<reference evidence="3 4" key="1">
    <citation type="submission" date="2020-10" db="EMBL/GenBank/DDBJ databases">
        <title>Sequencing the genomes of 1000 actinobacteria strains.</title>
        <authorList>
            <person name="Klenk H.-P."/>
        </authorList>
    </citation>
    <scope>NUCLEOTIDE SEQUENCE [LARGE SCALE GENOMIC DNA]</scope>
    <source>
        <strain evidence="3 4">DSM 41803</strain>
    </source>
</reference>
<gene>
    <name evidence="3" type="ORF">H4687_001192</name>
</gene>
<accession>A0A8I0NWU3</accession>
<proteinExistence type="predicted"/>
<evidence type="ECO:0000313" key="4">
    <source>
        <dbReference type="Proteomes" id="UP000629287"/>
    </source>
</evidence>
<feature type="region of interest" description="Disordered" evidence="1">
    <location>
        <begin position="80"/>
        <end position="107"/>
    </location>
</feature>
<dbReference type="GO" id="GO:0008233">
    <property type="term" value="F:peptidase activity"/>
    <property type="evidence" value="ECO:0007669"/>
    <property type="project" value="UniProtKB-KW"/>
</dbReference>
<evidence type="ECO:0000256" key="2">
    <source>
        <dbReference type="SAM" id="Phobius"/>
    </source>
</evidence>
<comment type="caution">
    <text evidence="3">The sequence shown here is derived from an EMBL/GenBank/DDBJ whole genome shotgun (WGS) entry which is preliminary data.</text>
</comment>
<dbReference type="GO" id="GO:0006508">
    <property type="term" value="P:proteolysis"/>
    <property type="evidence" value="ECO:0007669"/>
    <property type="project" value="UniProtKB-KW"/>
</dbReference>
<dbReference type="GeneID" id="86825801"/>
<feature type="transmembrane region" description="Helical" evidence="2">
    <location>
        <begin position="52"/>
        <end position="73"/>
    </location>
</feature>
<dbReference type="InterPro" id="IPR046295">
    <property type="entry name" value="DUF6332"/>
</dbReference>
<keyword evidence="2" id="KW-1133">Transmembrane helix</keyword>
<feature type="compositionally biased region" description="Polar residues" evidence="1">
    <location>
        <begin position="95"/>
        <end position="107"/>
    </location>
</feature>